<reference evidence="1 2" key="1">
    <citation type="submission" date="2018-06" db="EMBL/GenBank/DDBJ databases">
        <title>Genomic Encyclopedia of Type Strains, Phase IV (KMG-V): Genome sequencing to study the core and pangenomes of soil and plant-associated prokaryotes.</title>
        <authorList>
            <person name="Whitman W."/>
        </authorList>
    </citation>
    <scope>NUCLEOTIDE SEQUENCE [LARGE SCALE GENOMIC DNA]</scope>
    <source>
        <strain evidence="1 2">SRCL-318</strain>
    </source>
</reference>
<dbReference type="Pfam" id="PF06891">
    <property type="entry name" value="P2_Phage_GpR"/>
    <property type="match status" value="1"/>
</dbReference>
<dbReference type="InterPro" id="IPR009678">
    <property type="entry name" value="Phage_tail_completion_R"/>
</dbReference>
<name>A0A2V4UAP3_9BURK</name>
<accession>A0A2V4UAP3</accession>
<evidence type="ECO:0000313" key="1">
    <source>
        <dbReference type="EMBL" id="PYE27974.1"/>
    </source>
</evidence>
<proteinExistence type="predicted"/>
<dbReference type="OrthoDB" id="8564199at2"/>
<organism evidence="1 2">
    <name type="scientific">Paraburkholderia silvatlantica</name>
    <dbReference type="NCBI Taxonomy" id="321895"/>
    <lineage>
        <taxon>Bacteria</taxon>
        <taxon>Pseudomonadati</taxon>
        <taxon>Pseudomonadota</taxon>
        <taxon>Betaproteobacteria</taxon>
        <taxon>Burkholderiales</taxon>
        <taxon>Burkholderiaceae</taxon>
        <taxon>Paraburkholderia</taxon>
    </lineage>
</organism>
<gene>
    <name evidence="1" type="ORF">C7410_101306</name>
</gene>
<sequence>MIKPASLRAAIVAAIPSLKASPENLTVFIDQGSIVATGALSPSFEYRYTCNVMLLDFAGDSDDLFIAIVEWARRYQSDLFTNADQRANGITYEVDILANATADVSVKLQLTESVVVKVGEDGTRTITHVDDSQLDSNDLSWCAQYAGDPLNVIARSDRDGSEVPA</sequence>
<protein>
    <submittedName>
        <fullName evidence="1">Tail completion protein R (GpR)</fullName>
    </submittedName>
</protein>
<dbReference type="AlphaFoldDB" id="A0A2V4UAP3"/>
<comment type="caution">
    <text evidence="1">The sequence shown here is derived from an EMBL/GenBank/DDBJ whole genome shotgun (WGS) entry which is preliminary data.</text>
</comment>
<dbReference type="RefSeq" id="WP_110854147.1">
    <property type="nucleotide sequence ID" value="NZ_QJSQ01000001.1"/>
</dbReference>
<dbReference type="EMBL" id="QJSQ01000001">
    <property type="protein sequence ID" value="PYE27974.1"/>
    <property type="molecule type" value="Genomic_DNA"/>
</dbReference>
<evidence type="ECO:0000313" key="2">
    <source>
        <dbReference type="Proteomes" id="UP000247772"/>
    </source>
</evidence>
<dbReference type="Proteomes" id="UP000247772">
    <property type="component" value="Unassembled WGS sequence"/>
</dbReference>